<proteinExistence type="predicted"/>
<dbReference type="Pfam" id="PF04892">
    <property type="entry name" value="VanZ"/>
    <property type="match status" value="1"/>
</dbReference>
<organism evidence="4 5">
    <name type="scientific">Brevibacterium sediminis</name>
    <dbReference type="NCBI Taxonomy" id="1857024"/>
    <lineage>
        <taxon>Bacteria</taxon>
        <taxon>Bacillati</taxon>
        <taxon>Actinomycetota</taxon>
        <taxon>Actinomycetes</taxon>
        <taxon>Micrococcales</taxon>
        <taxon>Brevibacteriaceae</taxon>
        <taxon>Brevibacterium</taxon>
    </lineage>
</organism>
<feature type="transmembrane region" description="Helical" evidence="2">
    <location>
        <begin position="110"/>
        <end position="131"/>
    </location>
</feature>
<gene>
    <name evidence="4" type="ORF">GCM10010974_15530</name>
</gene>
<evidence type="ECO:0000256" key="1">
    <source>
        <dbReference type="SAM" id="MobiDB-lite"/>
    </source>
</evidence>
<evidence type="ECO:0000256" key="2">
    <source>
        <dbReference type="SAM" id="Phobius"/>
    </source>
</evidence>
<feature type="transmembrane region" description="Helical" evidence="2">
    <location>
        <begin position="143"/>
        <end position="164"/>
    </location>
</feature>
<feature type="transmembrane region" description="Helical" evidence="2">
    <location>
        <begin position="31"/>
        <end position="51"/>
    </location>
</feature>
<comment type="caution">
    <text evidence="4">The sequence shown here is derived from an EMBL/GenBank/DDBJ whole genome shotgun (WGS) entry which is preliminary data.</text>
</comment>
<keyword evidence="5" id="KW-1185">Reference proteome</keyword>
<reference evidence="5" key="1">
    <citation type="journal article" date="2019" name="Int. J. Syst. Evol. Microbiol.">
        <title>The Global Catalogue of Microorganisms (GCM) 10K type strain sequencing project: providing services to taxonomists for standard genome sequencing and annotation.</title>
        <authorList>
            <consortium name="The Broad Institute Genomics Platform"/>
            <consortium name="The Broad Institute Genome Sequencing Center for Infectious Disease"/>
            <person name="Wu L."/>
            <person name="Ma J."/>
        </authorList>
    </citation>
    <scope>NUCLEOTIDE SEQUENCE [LARGE SCALE GENOMIC DNA]</scope>
    <source>
        <strain evidence="5">CGMCC 1.15472</strain>
    </source>
</reference>
<keyword evidence="2" id="KW-0812">Transmembrane</keyword>
<evidence type="ECO:0000259" key="3">
    <source>
        <dbReference type="Pfam" id="PF04892"/>
    </source>
</evidence>
<sequence>MRESLDPHAAGGHNETGSRDRGAMTGTRRQLRTVPLALLILYTVFIGLVTLTPNQMDTGPGSFIAGLLEFLASHRMTAWISFDILEKLANVGMFIPFGLLVALQCGRSRWWVGWVAGIAFTCLIEGTQATLLSPTRFATISDLVTNSLGAGIGAVVGLIVMRIWPPRTDVVPVDHEVR</sequence>
<feature type="domain" description="VanZ-like" evidence="3">
    <location>
        <begin position="40"/>
        <end position="159"/>
    </location>
</feature>
<accession>A0ABQ1M2M7</accession>
<dbReference type="InterPro" id="IPR006976">
    <property type="entry name" value="VanZ-like"/>
</dbReference>
<protein>
    <recommendedName>
        <fullName evidence="3">VanZ-like domain-containing protein</fullName>
    </recommendedName>
</protein>
<dbReference type="EMBL" id="BMJG01000004">
    <property type="protein sequence ID" value="GGC33947.1"/>
    <property type="molecule type" value="Genomic_DNA"/>
</dbReference>
<name>A0ABQ1M2M7_9MICO</name>
<feature type="region of interest" description="Disordered" evidence="1">
    <location>
        <begin position="1"/>
        <end position="25"/>
    </location>
</feature>
<evidence type="ECO:0000313" key="5">
    <source>
        <dbReference type="Proteomes" id="UP000632322"/>
    </source>
</evidence>
<dbReference type="Proteomes" id="UP000632322">
    <property type="component" value="Unassembled WGS sequence"/>
</dbReference>
<evidence type="ECO:0000313" key="4">
    <source>
        <dbReference type="EMBL" id="GGC33947.1"/>
    </source>
</evidence>
<keyword evidence="2" id="KW-0472">Membrane</keyword>
<keyword evidence="2" id="KW-1133">Transmembrane helix</keyword>
<feature type="transmembrane region" description="Helical" evidence="2">
    <location>
        <begin position="88"/>
        <end position="104"/>
    </location>
</feature>